<name>A0ABW5ZCH7_9FLAO</name>
<keyword evidence="2" id="KW-1185">Reference proteome</keyword>
<dbReference type="EMBL" id="JBHUOL010000025">
    <property type="protein sequence ID" value="MFD2910210.1"/>
    <property type="molecule type" value="Genomic_DNA"/>
</dbReference>
<protein>
    <recommendedName>
        <fullName evidence="3">DUF2892 domain containing protein</fullName>
    </recommendedName>
</protein>
<evidence type="ECO:0000313" key="1">
    <source>
        <dbReference type="EMBL" id="MFD2910210.1"/>
    </source>
</evidence>
<dbReference type="Proteomes" id="UP001597549">
    <property type="component" value="Unassembled WGS sequence"/>
</dbReference>
<gene>
    <name evidence="1" type="ORF">ACFSX9_15880</name>
</gene>
<evidence type="ECO:0000313" key="2">
    <source>
        <dbReference type="Proteomes" id="UP001597549"/>
    </source>
</evidence>
<organism evidence="1 2">
    <name type="scientific">Flavobacterium ardleyense</name>
    <dbReference type="NCBI Taxonomy" id="2038737"/>
    <lineage>
        <taxon>Bacteria</taxon>
        <taxon>Pseudomonadati</taxon>
        <taxon>Bacteroidota</taxon>
        <taxon>Flavobacteriia</taxon>
        <taxon>Flavobacteriales</taxon>
        <taxon>Flavobacteriaceae</taxon>
        <taxon>Flavobacterium</taxon>
    </lineage>
</organism>
<proteinExistence type="predicted"/>
<evidence type="ECO:0008006" key="3">
    <source>
        <dbReference type="Google" id="ProtNLM"/>
    </source>
</evidence>
<comment type="caution">
    <text evidence="1">The sequence shown here is derived from an EMBL/GenBank/DDBJ whole genome shotgun (WGS) entry which is preliminary data.</text>
</comment>
<accession>A0ABW5ZCH7</accession>
<sequence length="66" mass="7747">MKKMLFTNWHLMRWVRLIFAVGISYHAIATNQYFFLLFALFFLLQAVYNTGCGPQGCQVPQKETDK</sequence>
<reference evidence="2" key="1">
    <citation type="journal article" date="2019" name="Int. J. Syst. Evol. Microbiol.">
        <title>The Global Catalogue of Microorganisms (GCM) 10K type strain sequencing project: providing services to taxonomists for standard genome sequencing and annotation.</title>
        <authorList>
            <consortium name="The Broad Institute Genomics Platform"/>
            <consortium name="The Broad Institute Genome Sequencing Center for Infectious Disease"/>
            <person name="Wu L."/>
            <person name="Ma J."/>
        </authorList>
    </citation>
    <scope>NUCLEOTIDE SEQUENCE [LARGE SCALE GENOMIC DNA]</scope>
    <source>
        <strain evidence="2">KCTC 52644</strain>
    </source>
</reference>
<dbReference type="RefSeq" id="WP_379809480.1">
    <property type="nucleotide sequence ID" value="NZ_JBHUOL010000025.1"/>
</dbReference>